<keyword evidence="2" id="KW-1185">Reference proteome</keyword>
<evidence type="ECO:0000313" key="1">
    <source>
        <dbReference type="EMBL" id="MBC6113021.1"/>
    </source>
</evidence>
<gene>
    <name evidence="1" type="ORF">H7U22_21600</name>
</gene>
<evidence type="ECO:0000313" key="2">
    <source>
        <dbReference type="Proteomes" id="UP000652755"/>
    </source>
</evidence>
<dbReference type="Gene3D" id="3.10.450.50">
    <property type="match status" value="1"/>
</dbReference>
<dbReference type="EMBL" id="JACRYL010000032">
    <property type="protein sequence ID" value="MBC6113021.1"/>
    <property type="molecule type" value="Genomic_DNA"/>
</dbReference>
<organism evidence="1 2">
    <name type="scientific">Pedobacter fastidiosus</name>
    <dbReference type="NCBI Taxonomy" id="2765361"/>
    <lineage>
        <taxon>Bacteria</taxon>
        <taxon>Pseudomonadati</taxon>
        <taxon>Bacteroidota</taxon>
        <taxon>Sphingobacteriia</taxon>
        <taxon>Sphingobacteriales</taxon>
        <taxon>Sphingobacteriaceae</taxon>
        <taxon>Pedobacter</taxon>
    </lineage>
</organism>
<name>A0ABR7KY17_9SPHI</name>
<dbReference type="RefSeq" id="WP_187073440.1">
    <property type="nucleotide sequence ID" value="NZ_JACRYL010000032.1"/>
</dbReference>
<dbReference type="Proteomes" id="UP000652755">
    <property type="component" value="Unassembled WGS sequence"/>
</dbReference>
<comment type="caution">
    <text evidence="1">The sequence shown here is derived from an EMBL/GenBank/DDBJ whole genome shotgun (WGS) entry which is preliminary data.</text>
</comment>
<accession>A0ABR7KY17</accession>
<proteinExistence type="predicted"/>
<reference evidence="1 2" key="1">
    <citation type="submission" date="2020-08" db="EMBL/GenBank/DDBJ databases">
        <authorList>
            <person name="Sun Q."/>
            <person name="Inoue M."/>
        </authorList>
    </citation>
    <scope>NUCLEOTIDE SEQUENCE [LARGE SCALE GENOMIC DNA]</scope>
    <source>
        <strain evidence="1 2">CCM 8938</strain>
    </source>
</reference>
<sequence>MTEKMFSISQNTQFNVEDILVDDNKAALPVTILGREVFKDRPLLPTILEIFKIENDKVTEIWGVGISPEKFLRKFKFH</sequence>
<protein>
    <submittedName>
        <fullName evidence="1">Uncharacterized protein</fullName>
    </submittedName>
</protein>